<name>A0ABU5DXV4_9PROT</name>
<organism evidence="1 2">
    <name type="scientific">Dongia rigui</name>
    <dbReference type="NCBI Taxonomy" id="940149"/>
    <lineage>
        <taxon>Bacteria</taxon>
        <taxon>Pseudomonadati</taxon>
        <taxon>Pseudomonadota</taxon>
        <taxon>Alphaproteobacteria</taxon>
        <taxon>Rhodospirillales</taxon>
        <taxon>Dongiaceae</taxon>
        <taxon>Dongia</taxon>
    </lineage>
</organism>
<dbReference type="InterPro" id="IPR029465">
    <property type="entry name" value="ATPgrasp_TupA"/>
</dbReference>
<accession>A0ABU5DXV4</accession>
<keyword evidence="2" id="KW-1185">Reference proteome</keyword>
<dbReference type="RefSeq" id="WP_320500261.1">
    <property type="nucleotide sequence ID" value="NZ_JAXCLX010000001.1"/>
</dbReference>
<proteinExistence type="predicted"/>
<dbReference type="EMBL" id="JAXCLX010000001">
    <property type="protein sequence ID" value="MDY0871837.1"/>
    <property type="molecule type" value="Genomic_DNA"/>
</dbReference>
<evidence type="ECO:0000313" key="2">
    <source>
        <dbReference type="Proteomes" id="UP001271769"/>
    </source>
</evidence>
<dbReference type="Proteomes" id="UP001271769">
    <property type="component" value="Unassembled WGS sequence"/>
</dbReference>
<comment type="caution">
    <text evidence="1">The sequence shown here is derived from an EMBL/GenBank/DDBJ whole genome shotgun (WGS) entry which is preliminary data.</text>
</comment>
<dbReference type="SUPFAM" id="SSF56059">
    <property type="entry name" value="Glutathione synthetase ATP-binding domain-like"/>
    <property type="match status" value="1"/>
</dbReference>
<dbReference type="Pfam" id="PF14305">
    <property type="entry name" value="ATPgrasp_TupA"/>
    <property type="match status" value="1"/>
</dbReference>
<protein>
    <submittedName>
        <fullName evidence="1">ATP-grasp fold amidoligase family protein</fullName>
    </submittedName>
</protein>
<evidence type="ECO:0000313" key="1">
    <source>
        <dbReference type="EMBL" id="MDY0871837.1"/>
    </source>
</evidence>
<sequence>MIGSGTSFPQRGLRRAHRVLCRTLPNHRGINYLLALPQFWHGNKRLPRRDNDPSASLNDFIFRRMIQDDWSPLQRACVDKEHVKEIVLQKVPQVKVARTVAVLPLAATTTAQDVMAFLTPFLGQRLVVKPTHSCGVILYLDRPLAEQNLGAFVQFSKRNFFHAARETQYDGLEKKLIVEENIAPASGLNDYKFTCANGHILHGRMDVGRFTARHQRALFTVPAFDIIPVRYGGLEIPAAIEKPPHFAEMVEIAEALSRGFDFVRVDLYDTPDGVYFGELTFTPCAGSTSYSDERLPIDLARRLRAIAATAPVVPANQPG</sequence>
<reference evidence="1 2" key="1">
    <citation type="journal article" date="2013" name="Antonie Van Leeuwenhoek">
        <title>Dongia rigui sp. nov., isolated from freshwater of a large wetland in Korea.</title>
        <authorList>
            <person name="Baik K.S."/>
            <person name="Hwang Y.M."/>
            <person name="Choi J.S."/>
            <person name="Kwon J."/>
            <person name="Seong C.N."/>
        </authorList>
    </citation>
    <scope>NUCLEOTIDE SEQUENCE [LARGE SCALE GENOMIC DNA]</scope>
    <source>
        <strain evidence="1 2">04SU4-P</strain>
    </source>
</reference>
<gene>
    <name evidence="1" type="ORF">SMD31_07880</name>
</gene>